<dbReference type="SUPFAM" id="SSF46626">
    <property type="entry name" value="Cytochrome c"/>
    <property type="match status" value="1"/>
</dbReference>
<dbReference type="Gene3D" id="1.10.760.10">
    <property type="entry name" value="Cytochrome c-like domain"/>
    <property type="match status" value="1"/>
</dbReference>
<sequence length="131" mass="14439">MNKLLKFGVLVMTSFVLFSCGGKEKKNENTATGEPKQLTEAELIEKGDKLFRGKGNCTSCHLADKKLIGPSIKEIVKGYDAAGADLDAFLRGKSEAIIDPIQFSMMEPNLTITKRFSDTEMKAIIAYMRSL</sequence>
<keyword evidence="2 4" id="KW-0479">Metal-binding</keyword>
<evidence type="ECO:0000256" key="3">
    <source>
        <dbReference type="ARBA" id="ARBA00023004"/>
    </source>
</evidence>
<dbReference type="GO" id="GO:0046872">
    <property type="term" value="F:metal ion binding"/>
    <property type="evidence" value="ECO:0007669"/>
    <property type="project" value="UniProtKB-KW"/>
</dbReference>
<name>A0A7K1GR23_9FLAO</name>
<evidence type="ECO:0000313" key="7">
    <source>
        <dbReference type="Proteomes" id="UP000488936"/>
    </source>
</evidence>
<dbReference type="GO" id="GO:0009055">
    <property type="term" value="F:electron transfer activity"/>
    <property type="evidence" value="ECO:0007669"/>
    <property type="project" value="InterPro"/>
</dbReference>
<proteinExistence type="predicted"/>
<protein>
    <submittedName>
        <fullName evidence="6">C-type cytochrome</fullName>
    </submittedName>
</protein>
<dbReference type="InterPro" id="IPR009056">
    <property type="entry name" value="Cyt_c-like_dom"/>
</dbReference>
<dbReference type="RefSeq" id="WP_155036887.1">
    <property type="nucleotide sequence ID" value="NZ_JAYMMG010000001.1"/>
</dbReference>
<dbReference type="EMBL" id="WMJY01000048">
    <property type="protein sequence ID" value="MTH30919.1"/>
    <property type="molecule type" value="Genomic_DNA"/>
</dbReference>
<comment type="caution">
    <text evidence="6">The sequence shown here is derived from an EMBL/GenBank/DDBJ whole genome shotgun (WGS) entry which is preliminary data.</text>
</comment>
<evidence type="ECO:0000313" key="6">
    <source>
        <dbReference type="EMBL" id="MTH30919.1"/>
    </source>
</evidence>
<evidence type="ECO:0000256" key="1">
    <source>
        <dbReference type="ARBA" id="ARBA00022617"/>
    </source>
</evidence>
<keyword evidence="1 4" id="KW-0349">Heme</keyword>
<keyword evidence="7" id="KW-1185">Reference proteome</keyword>
<gene>
    <name evidence="6" type="ORF">GJV77_13635</name>
</gene>
<reference evidence="6 7" key="1">
    <citation type="journal article" date="2006" name="Int. J. Syst. Evol. Microbiol.">
        <title>Myroides pelagicus sp. nov., isolated from seawater in Thailand.</title>
        <authorList>
            <person name="Yoon J."/>
            <person name="Maneerat S."/>
            <person name="Kawai F."/>
            <person name="Yokota A."/>
        </authorList>
    </citation>
    <scope>NUCLEOTIDE SEQUENCE [LARGE SCALE GENOMIC DNA]</scope>
    <source>
        <strain evidence="6 7">SM1T</strain>
    </source>
</reference>
<dbReference type="AlphaFoldDB" id="A0A7K1GR23"/>
<dbReference type="Pfam" id="PF00034">
    <property type="entry name" value="Cytochrom_C"/>
    <property type="match status" value="1"/>
</dbReference>
<dbReference type="GO" id="GO:0020037">
    <property type="term" value="F:heme binding"/>
    <property type="evidence" value="ECO:0007669"/>
    <property type="project" value="InterPro"/>
</dbReference>
<dbReference type="OrthoDB" id="9814063at2"/>
<dbReference type="Proteomes" id="UP000488936">
    <property type="component" value="Unassembled WGS sequence"/>
</dbReference>
<dbReference type="PROSITE" id="PS51007">
    <property type="entry name" value="CYTC"/>
    <property type="match status" value="1"/>
</dbReference>
<keyword evidence="3 4" id="KW-0408">Iron</keyword>
<evidence type="ECO:0000256" key="2">
    <source>
        <dbReference type="ARBA" id="ARBA00022723"/>
    </source>
</evidence>
<dbReference type="PROSITE" id="PS51257">
    <property type="entry name" value="PROKAR_LIPOPROTEIN"/>
    <property type="match status" value="1"/>
</dbReference>
<evidence type="ECO:0000259" key="5">
    <source>
        <dbReference type="PROSITE" id="PS51007"/>
    </source>
</evidence>
<organism evidence="6 7">
    <name type="scientific">Myroides pelagicus</name>
    <dbReference type="NCBI Taxonomy" id="270914"/>
    <lineage>
        <taxon>Bacteria</taxon>
        <taxon>Pseudomonadati</taxon>
        <taxon>Bacteroidota</taxon>
        <taxon>Flavobacteriia</taxon>
        <taxon>Flavobacteriales</taxon>
        <taxon>Flavobacteriaceae</taxon>
        <taxon>Myroides</taxon>
    </lineage>
</organism>
<feature type="domain" description="Cytochrome c" evidence="5">
    <location>
        <begin position="42"/>
        <end position="131"/>
    </location>
</feature>
<evidence type="ECO:0000256" key="4">
    <source>
        <dbReference type="PROSITE-ProRule" id="PRU00433"/>
    </source>
</evidence>
<dbReference type="InterPro" id="IPR036909">
    <property type="entry name" value="Cyt_c-like_dom_sf"/>
</dbReference>
<accession>A0A7K1GR23</accession>